<dbReference type="Proteomes" id="UP000054408">
    <property type="component" value="Unassembled WGS sequence"/>
</dbReference>
<keyword evidence="3" id="KW-1185">Reference proteome</keyword>
<dbReference type="GeneID" id="25566440"/>
<feature type="compositionally biased region" description="Low complexity" evidence="1">
    <location>
        <begin position="123"/>
        <end position="141"/>
    </location>
</feature>
<reference evidence="2 3" key="1">
    <citation type="submission" date="2010-05" db="EMBL/GenBank/DDBJ databases">
        <title>The Genome Sequence of Thecamonas trahens ATCC 50062.</title>
        <authorList>
            <consortium name="The Broad Institute Genome Sequencing Platform"/>
            <person name="Russ C."/>
            <person name="Cuomo C."/>
            <person name="Shea T."/>
            <person name="Young S.K."/>
            <person name="Zeng Q."/>
            <person name="Koehrsen M."/>
            <person name="Haas B."/>
            <person name="Borodovsky M."/>
            <person name="Guigo R."/>
            <person name="Alvarado L."/>
            <person name="Berlin A."/>
            <person name="Bochicchio J."/>
            <person name="Borenstein D."/>
            <person name="Chapman S."/>
            <person name="Chen Z."/>
            <person name="Freedman E."/>
            <person name="Gellesch M."/>
            <person name="Goldberg J."/>
            <person name="Griggs A."/>
            <person name="Gujja S."/>
            <person name="Heilman E."/>
            <person name="Heiman D."/>
            <person name="Hepburn T."/>
            <person name="Howarth C."/>
            <person name="Jen D."/>
            <person name="Larson L."/>
            <person name="Mehta T."/>
            <person name="Park D."/>
            <person name="Pearson M."/>
            <person name="Roberts A."/>
            <person name="Saif S."/>
            <person name="Shenoy N."/>
            <person name="Sisk P."/>
            <person name="Stolte C."/>
            <person name="Sykes S."/>
            <person name="Thomson T."/>
            <person name="Walk T."/>
            <person name="White J."/>
            <person name="Yandava C."/>
            <person name="Burger G."/>
            <person name="Gray M.W."/>
            <person name="Holland P.W.H."/>
            <person name="King N."/>
            <person name="Lang F.B.F."/>
            <person name="Roger A.J."/>
            <person name="Ruiz-Trillo I."/>
            <person name="Lander E."/>
            <person name="Nusbaum C."/>
        </authorList>
    </citation>
    <scope>NUCLEOTIDE SEQUENCE [LARGE SCALE GENOMIC DNA]</scope>
    <source>
        <strain evidence="2 3">ATCC 50062</strain>
    </source>
</reference>
<feature type="region of interest" description="Disordered" evidence="1">
    <location>
        <begin position="61"/>
        <end position="152"/>
    </location>
</feature>
<feature type="region of interest" description="Disordered" evidence="1">
    <location>
        <begin position="188"/>
        <end position="237"/>
    </location>
</feature>
<dbReference type="RefSeq" id="XP_013756026.1">
    <property type="nucleotide sequence ID" value="XM_013900572.1"/>
</dbReference>
<evidence type="ECO:0000313" key="3">
    <source>
        <dbReference type="Proteomes" id="UP000054408"/>
    </source>
</evidence>
<organism evidence="2 3">
    <name type="scientific">Thecamonas trahens ATCC 50062</name>
    <dbReference type="NCBI Taxonomy" id="461836"/>
    <lineage>
        <taxon>Eukaryota</taxon>
        <taxon>Apusozoa</taxon>
        <taxon>Apusomonadida</taxon>
        <taxon>Apusomonadidae</taxon>
        <taxon>Thecamonas</taxon>
    </lineage>
</organism>
<accession>A0A0L0DHQ3</accession>
<evidence type="ECO:0000313" key="2">
    <source>
        <dbReference type="EMBL" id="KNC51631.1"/>
    </source>
</evidence>
<dbReference type="AlphaFoldDB" id="A0A0L0DHQ3"/>
<feature type="compositionally biased region" description="Basic residues" evidence="1">
    <location>
        <begin position="102"/>
        <end position="122"/>
    </location>
</feature>
<proteinExistence type="predicted"/>
<sequence>MSQQVVVRLDPHEDLRMLQDLYDEMWLSKADYLRLKHTILDRCCGPGTEYFSMVQVFGKKKSADDGLGTGKPYCHRKRGPRGPQRCSPCPSAEVCGVERLHSVPKRGKRSASKAKQAKRSKGKSSSSTSSASSGSDVASSRQHAGAGQCDGRPTMMEMEETVFEVAASPSPPRPARKKAKNMEGMAAGVGATPMTPRTPRRSRTMTLPRSPATPLGGLASGAGMSKGRTPGSSSRKRARALAADYESEYDEYDEYEDGCEAGPSVSQADIHAKLAQFRTALWTPCPGVYEGRAVTMVGGEIQANSLFVRLDTGELVDLFSVQPDGLSAPALANAKLVDEYIAWVVALRSAFAR</sequence>
<dbReference type="EMBL" id="GL349468">
    <property type="protein sequence ID" value="KNC51631.1"/>
    <property type="molecule type" value="Genomic_DNA"/>
</dbReference>
<protein>
    <submittedName>
        <fullName evidence="2">Uncharacterized protein</fullName>
    </submittedName>
</protein>
<gene>
    <name evidence="2" type="ORF">AMSG_07544</name>
</gene>
<name>A0A0L0DHQ3_THETB</name>
<evidence type="ECO:0000256" key="1">
    <source>
        <dbReference type="SAM" id="MobiDB-lite"/>
    </source>
</evidence>